<proteinExistence type="predicted"/>
<protein>
    <submittedName>
        <fullName evidence="1">Uncharacterized protein</fullName>
    </submittedName>
</protein>
<dbReference type="VEuPathDB" id="FungiDB:HpaG806220"/>
<dbReference type="HOGENOM" id="CLU_2417888_0_0_1"/>
<evidence type="ECO:0000313" key="2">
    <source>
        <dbReference type="Proteomes" id="UP000011713"/>
    </source>
</evidence>
<dbReference type="AlphaFoldDB" id="M4BIJ4"/>
<dbReference type="Proteomes" id="UP000011713">
    <property type="component" value="Unassembled WGS sequence"/>
</dbReference>
<sequence>MPVDYSTNATFNECPFCHENLPELIVDIRQSARCLTGTSIRILAAIQTDMDCPAWNFVPFKILTVFLLPKKWVEAVTPGHLVKFEKAKHAVS</sequence>
<accession>M4BIJ4</accession>
<dbReference type="InParanoid" id="M4BIJ4"/>
<name>M4BIJ4_HYAAE</name>
<dbReference type="EMBL" id="JH598294">
    <property type="status" value="NOT_ANNOTATED_CDS"/>
    <property type="molecule type" value="Genomic_DNA"/>
</dbReference>
<evidence type="ECO:0000313" key="1">
    <source>
        <dbReference type="EnsemblProtists" id="HpaP806220"/>
    </source>
</evidence>
<reference evidence="1" key="2">
    <citation type="submission" date="2015-06" db="UniProtKB">
        <authorList>
            <consortium name="EnsemblProtists"/>
        </authorList>
    </citation>
    <scope>IDENTIFICATION</scope>
    <source>
        <strain evidence="1">Emoy2</strain>
    </source>
</reference>
<organism evidence="1 2">
    <name type="scientific">Hyaloperonospora arabidopsidis (strain Emoy2)</name>
    <name type="common">Downy mildew agent</name>
    <name type="synonym">Peronospora arabidopsidis</name>
    <dbReference type="NCBI Taxonomy" id="559515"/>
    <lineage>
        <taxon>Eukaryota</taxon>
        <taxon>Sar</taxon>
        <taxon>Stramenopiles</taxon>
        <taxon>Oomycota</taxon>
        <taxon>Peronosporomycetes</taxon>
        <taxon>Peronosporales</taxon>
        <taxon>Peronosporaceae</taxon>
        <taxon>Hyaloperonospora</taxon>
    </lineage>
</organism>
<reference evidence="2" key="1">
    <citation type="journal article" date="2010" name="Science">
        <title>Signatures of adaptation to obligate biotrophy in the Hyaloperonospora arabidopsidis genome.</title>
        <authorList>
            <person name="Baxter L."/>
            <person name="Tripathy S."/>
            <person name="Ishaque N."/>
            <person name="Boot N."/>
            <person name="Cabral A."/>
            <person name="Kemen E."/>
            <person name="Thines M."/>
            <person name="Ah-Fong A."/>
            <person name="Anderson R."/>
            <person name="Badejoko W."/>
            <person name="Bittner-Eddy P."/>
            <person name="Boore J.L."/>
            <person name="Chibucos M.C."/>
            <person name="Coates M."/>
            <person name="Dehal P."/>
            <person name="Delehaunty K."/>
            <person name="Dong S."/>
            <person name="Downton P."/>
            <person name="Dumas B."/>
            <person name="Fabro G."/>
            <person name="Fronick C."/>
            <person name="Fuerstenberg S.I."/>
            <person name="Fulton L."/>
            <person name="Gaulin E."/>
            <person name="Govers F."/>
            <person name="Hughes L."/>
            <person name="Humphray S."/>
            <person name="Jiang R.H."/>
            <person name="Judelson H."/>
            <person name="Kamoun S."/>
            <person name="Kyung K."/>
            <person name="Meijer H."/>
            <person name="Minx P."/>
            <person name="Morris P."/>
            <person name="Nelson J."/>
            <person name="Phuntumart V."/>
            <person name="Qutob D."/>
            <person name="Rehmany A."/>
            <person name="Rougon-Cardoso A."/>
            <person name="Ryden P."/>
            <person name="Torto-Alalibo T."/>
            <person name="Studholme D."/>
            <person name="Wang Y."/>
            <person name="Win J."/>
            <person name="Wood J."/>
            <person name="Clifton S.W."/>
            <person name="Rogers J."/>
            <person name="Van den Ackerveken G."/>
            <person name="Jones J.D."/>
            <person name="McDowell J.M."/>
            <person name="Beynon J."/>
            <person name="Tyler B.M."/>
        </authorList>
    </citation>
    <scope>NUCLEOTIDE SEQUENCE [LARGE SCALE GENOMIC DNA]</scope>
    <source>
        <strain evidence="2">Emoy2</strain>
    </source>
</reference>
<keyword evidence="2" id="KW-1185">Reference proteome</keyword>
<dbReference type="EnsemblProtists" id="HpaT806220">
    <property type="protein sequence ID" value="HpaP806220"/>
    <property type="gene ID" value="HpaG806220"/>
</dbReference>